<organism evidence="5 6">
    <name type="scientific">Paraphotobacterium marinum</name>
    <dbReference type="NCBI Taxonomy" id="1755811"/>
    <lineage>
        <taxon>Bacteria</taxon>
        <taxon>Pseudomonadati</taxon>
        <taxon>Pseudomonadota</taxon>
        <taxon>Gammaproteobacteria</taxon>
        <taxon>Vibrionales</taxon>
        <taxon>Vibrionaceae</taxon>
        <taxon>Paraphotobacterium</taxon>
    </lineage>
</organism>
<dbReference type="Pfam" id="PF08125">
    <property type="entry name" value="Mannitol_dh_C"/>
    <property type="match status" value="1"/>
</dbReference>
<dbReference type="SUPFAM" id="SSF51735">
    <property type="entry name" value="NAD(P)-binding Rossmann-fold domains"/>
    <property type="match status" value="1"/>
</dbReference>
<dbReference type="EMBL" id="CP022355">
    <property type="protein sequence ID" value="ASK78668.1"/>
    <property type="molecule type" value="Genomic_DNA"/>
</dbReference>
<evidence type="ECO:0000259" key="4">
    <source>
        <dbReference type="Pfam" id="PF08125"/>
    </source>
</evidence>
<dbReference type="Gene3D" id="1.10.1040.10">
    <property type="entry name" value="N-(1-d-carboxylethyl)-l-norvaline Dehydrogenase, domain 2"/>
    <property type="match status" value="1"/>
</dbReference>
<evidence type="ECO:0000259" key="3">
    <source>
        <dbReference type="Pfam" id="PF01232"/>
    </source>
</evidence>
<keyword evidence="6" id="KW-1185">Reference proteome</keyword>
<dbReference type="InterPro" id="IPR013131">
    <property type="entry name" value="Mannitol_DH_N"/>
</dbReference>
<dbReference type="NCBIfam" id="NF002969">
    <property type="entry name" value="PRK03643.1"/>
    <property type="match status" value="1"/>
</dbReference>
<dbReference type="InterPro" id="IPR013328">
    <property type="entry name" value="6PGD_dom2"/>
</dbReference>
<accession>A0A220VE25</accession>
<dbReference type="Proteomes" id="UP000242175">
    <property type="component" value="Chromosome large"/>
</dbReference>
<evidence type="ECO:0000256" key="2">
    <source>
        <dbReference type="ARBA" id="ARBA00023027"/>
    </source>
</evidence>
<sequence length="485" mass="55715">MKTLNRTNFPGNKYPEKIIQFGEGNFLRAFVDWVIDGLNTSTDFNSGVTIVRPIDTPQPKLDSQDGLYTSVVRGINELGQKVVDTKIIRSVNKELLAYGEFDKIIESFENPELEWVFSNTTEAGIRFEASDNLSDMPPSTFPGKLTKLLFHRFKYFNASPDKGMILIPCELNENNGPLLKSCIEKYAHHWDLGKDFLNWFESSNTVCSTLVDRIVTGYPRDEISELQEKLGYEDKFLVTSEYFHLFVIEGPEFLKEKLKLSKVNLNVEIVDDIKPYKEQKVSILNGAHTAMVPVSFLSGNKTVKESMDDEIIFSFISNMIKDEVIPTLSLNKDRLEDFSQNVFKRFKNPYIKHELSAIALNSISKFHTRLLPSLTHYIEKFNEVPKNIAFSLACLILFYRGTFRDIKTPVKDSTEIEQFFKENDSLFENDLEELANKTLANQSFWGCDLNQYIGLKETVYLFMQEINKNGTVSTIQKFELASERV</sequence>
<reference evidence="5 6" key="1">
    <citation type="journal article" date="2016" name="Int. J. Syst. Evol. Microbiol.">
        <title>Paraphotobacterium marinum gen. nov., sp. nov., a member of the family Vibrionaceae, isolated from surface seawater.</title>
        <authorList>
            <person name="Huang Z."/>
            <person name="Dong C."/>
            <person name="Shao Z."/>
        </authorList>
    </citation>
    <scope>NUCLEOTIDE SEQUENCE [LARGE SCALE GENOMIC DNA]</scope>
    <source>
        <strain evidence="5 6">NSCS20N07D</strain>
    </source>
</reference>
<dbReference type="GO" id="GO:0008926">
    <property type="term" value="F:mannitol-1-phosphate 5-dehydrogenase activity"/>
    <property type="evidence" value="ECO:0007669"/>
    <property type="project" value="TreeGrafter"/>
</dbReference>
<keyword evidence="2" id="KW-0520">NAD</keyword>
<dbReference type="PANTHER" id="PTHR30524:SF0">
    <property type="entry name" value="ALTRONATE OXIDOREDUCTASE-RELATED"/>
    <property type="match status" value="1"/>
</dbReference>
<evidence type="ECO:0000256" key="1">
    <source>
        <dbReference type="ARBA" id="ARBA00023002"/>
    </source>
</evidence>
<dbReference type="GO" id="GO:0005829">
    <property type="term" value="C:cytosol"/>
    <property type="evidence" value="ECO:0007669"/>
    <property type="project" value="TreeGrafter"/>
</dbReference>
<dbReference type="Gene3D" id="3.40.50.720">
    <property type="entry name" value="NAD(P)-binding Rossmann-like Domain"/>
    <property type="match status" value="1"/>
</dbReference>
<keyword evidence="1 5" id="KW-0560">Oxidoreductase</keyword>
<dbReference type="SUPFAM" id="SSF48179">
    <property type="entry name" value="6-phosphogluconate dehydrogenase C-terminal domain-like"/>
    <property type="match status" value="1"/>
</dbReference>
<dbReference type="PANTHER" id="PTHR30524">
    <property type="entry name" value="MANNITOL-1-PHOSPHATE 5-DEHYDROGENASE"/>
    <property type="match status" value="1"/>
</dbReference>
<proteinExistence type="predicted"/>
<dbReference type="GO" id="GO:0009026">
    <property type="term" value="F:tagaturonate reductase activity"/>
    <property type="evidence" value="ECO:0007669"/>
    <property type="project" value="UniProtKB-EC"/>
</dbReference>
<evidence type="ECO:0000313" key="5">
    <source>
        <dbReference type="EMBL" id="ASK78668.1"/>
    </source>
</evidence>
<dbReference type="Pfam" id="PF01232">
    <property type="entry name" value="Mannitol_dh"/>
    <property type="match status" value="1"/>
</dbReference>
<feature type="domain" description="Mannitol dehydrogenase C-terminal" evidence="4">
    <location>
        <begin position="272"/>
        <end position="459"/>
    </location>
</feature>
<feature type="domain" description="Mannitol dehydrogenase N-terminal" evidence="3">
    <location>
        <begin position="16"/>
        <end position="262"/>
    </location>
</feature>
<dbReference type="EC" id="1.1.1.58" evidence="5"/>
<dbReference type="InterPro" id="IPR036291">
    <property type="entry name" value="NAD(P)-bd_dom_sf"/>
</dbReference>
<dbReference type="OrthoDB" id="9768714at2"/>
<dbReference type="InterPro" id="IPR013118">
    <property type="entry name" value="Mannitol_DH_C"/>
</dbReference>
<dbReference type="InterPro" id="IPR008927">
    <property type="entry name" value="6-PGluconate_DH-like_C_sf"/>
</dbReference>
<dbReference type="GO" id="GO:0019698">
    <property type="term" value="P:D-galacturonate catabolic process"/>
    <property type="evidence" value="ECO:0007669"/>
    <property type="project" value="TreeGrafter"/>
</dbReference>
<dbReference type="RefSeq" id="WP_089073576.1">
    <property type="nucleotide sequence ID" value="NZ_CBCSAM010000001.1"/>
</dbReference>
<dbReference type="GO" id="GO:0019592">
    <property type="term" value="P:mannitol catabolic process"/>
    <property type="evidence" value="ECO:0007669"/>
    <property type="project" value="TreeGrafter"/>
</dbReference>
<protein>
    <submittedName>
        <fullName evidence="5">Altronate oxidoreductase</fullName>
        <ecNumber evidence="5">1.1.1.58</ecNumber>
    </submittedName>
</protein>
<dbReference type="KEGG" id="pmai:CF386_06460"/>
<gene>
    <name evidence="5" type="ORF">CF386_06460</name>
</gene>
<dbReference type="AlphaFoldDB" id="A0A220VE25"/>
<name>A0A220VE25_9GAMM</name>
<evidence type="ECO:0000313" key="6">
    <source>
        <dbReference type="Proteomes" id="UP000242175"/>
    </source>
</evidence>